<dbReference type="Proteomes" id="UP000585721">
    <property type="component" value="Unassembled WGS sequence"/>
</dbReference>
<keyword evidence="7 10" id="KW-0808">Transferase</keyword>
<dbReference type="Gene3D" id="1.10.1610.10">
    <property type="match status" value="1"/>
</dbReference>
<dbReference type="UniPathway" id="UPA00061">
    <property type="reaction ID" value="UER00516"/>
</dbReference>
<comment type="similarity">
    <text evidence="2 10">Belongs to the CobT family.</text>
</comment>
<dbReference type="InterPro" id="IPR003200">
    <property type="entry name" value="Nict_dMeBzImd_PRibTrfase"/>
</dbReference>
<dbReference type="SUPFAM" id="SSF52733">
    <property type="entry name" value="Nicotinate mononucleotide:5,6-dimethylbenzimidazole phosphoribosyltransferase (CobT)"/>
    <property type="match status" value="1"/>
</dbReference>
<evidence type="ECO:0000256" key="4">
    <source>
        <dbReference type="ARBA" id="ARBA00015486"/>
    </source>
</evidence>
<dbReference type="InterPro" id="IPR036087">
    <property type="entry name" value="Nict_dMeBzImd_PRibTrfase_sf"/>
</dbReference>
<comment type="function">
    <text evidence="10">Catalyzes the synthesis of alpha-ribazole-5'-phosphate from nicotinate mononucleotide (NAMN) and 5,6-dimethylbenzimidazole (DMB).</text>
</comment>
<dbReference type="GO" id="GO:0009236">
    <property type="term" value="P:cobalamin biosynthetic process"/>
    <property type="evidence" value="ECO:0007669"/>
    <property type="project" value="UniProtKB-UniRule"/>
</dbReference>
<evidence type="ECO:0000256" key="1">
    <source>
        <dbReference type="ARBA" id="ARBA00005049"/>
    </source>
</evidence>
<keyword evidence="12" id="KW-1185">Reference proteome</keyword>
<sequence length="351" mass="36740">MHSLDQLIDQIKPLDQESMKQAKHRTDGLLKPLGSLGRLEDIVTQLAGIYRTPELKPGRKQIIVMAADHGVFDEGIAVTPKNVTAIQAFNMTRGLTGVCALAHAAGVEVNIVDVGIDCDPLPGVLNMKVARGCGNIAREPAMTREQAEQLLLASANLAIAQVANGVSVLGVGELGIGNTTPAAAMVSILTGTKPEQVVGLGANFPSDRLHHKIAVVEQAIACNRPDPNDGLDVLAKVGGFDLVGMTGVMLGGAAAGVPIVLDGFLSYACALVACRIAPQVWHYLLPSHLSAEKGSCVALAHMDLKPFLQLEMRLGEGSGAAIAMQIIDSACSMYQRMGKLADDNLVLPTPA</sequence>
<proteinExistence type="inferred from homology"/>
<dbReference type="PANTHER" id="PTHR43463:SF1">
    <property type="entry name" value="NICOTINATE-NUCLEOTIDE--DIMETHYLBENZIMIDAZOLE PHOSPHORIBOSYLTRANSFERASE"/>
    <property type="match status" value="1"/>
</dbReference>
<feature type="active site" description="Proton acceptor" evidence="10">
    <location>
        <position position="316"/>
    </location>
</feature>
<evidence type="ECO:0000256" key="10">
    <source>
        <dbReference type="HAMAP-Rule" id="MF_00230"/>
    </source>
</evidence>
<name>A0A841GIM3_9GAMM</name>
<dbReference type="NCBIfam" id="NF000996">
    <property type="entry name" value="PRK00105.1"/>
    <property type="match status" value="1"/>
</dbReference>
<organism evidence="11 12">
    <name type="scientific">Tolumonas osonensis</name>
    <dbReference type="NCBI Taxonomy" id="675874"/>
    <lineage>
        <taxon>Bacteria</taxon>
        <taxon>Pseudomonadati</taxon>
        <taxon>Pseudomonadota</taxon>
        <taxon>Gammaproteobacteria</taxon>
        <taxon>Aeromonadales</taxon>
        <taxon>Aeromonadaceae</taxon>
        <taxon>Tolumonas</taxon>
    </lineage>
</organism>
<dbReference type="PANTHER" id="PTHR43463">
    <property type="entry name" value="NICOTINATE-NUCLEOTIDE--DIMETHYLBENZIMIDAZOLE PHOSPHORIBOSYLTRANSFERASE"/>
    <property type="match status" value="1"/>
</dbReference>
<dbReference type="GO" id="GO:0008939">
    <property type="term" value="F:nicotinate-nucleotide-dimethylbenzimidazole phosphoribosyltransferase activity"/>
    <property type="evidence" value="ECO:0007669"/>
    <property type="project" value="UniProtKB-UniRule"/>
</dbReference>
<evidence type="ECO:0000313" key="11">
    <source>
        <dbReference type="EMBL" id="MBB6054720.1"/>
    </source>
</evidence>
<dbReference type="FunFam" id="3.40.50.10210:FF:000001">
    <property type="entry name" value="Nicotinate-nucleotide--dimethylbenzimidazole phosphoribosyltransferase"/>
    <property type="match status" value="1"/>
</dbReference>
<comment type="catalytic activity">
    <reaction evidence="9 10">
        <text>5,6-dimethylbenzimidazole + nicotinate beta-D-ribonucleotide = alpha-ribazole 5'-phosphate + nicotinate + H(+)</text>
        <dbReference type="Rhea" id="RHEA:11196"/>
        <dbReference type="ChEBI" id="CHEBI:15378"/>
        <dbReference type="ChEBI" id="CHEBI:15890"/>
        <dbReference type="ChEBI" id="CHEBI:32544"/>
        <dbReference type="ChEBI" id="CHEBI:57502"/>
        <dbReference type="ChEBI" id="CHEBI:57918"/>
        <dbReference type="EC" id="2.4.2.21"/>
    </reaction>
</comment>
<comment type="caution">
    <text evidence="11">The sequence shown here is derived from an EMBL/GenBank/DDBJ whole genome shotgun (WGS) entry which is preliminary data.</text>
</comment>
<reference evidence="11 12" key="1">
    <citation type="submission" date="2020-08" db="EMBL/GenBank/DDBJ databases">
        <title>Genomic Encyclopedia of Type Strains, Phase IV (KMG-IV): sequencing the most valuable type-strain genomes for metagenomic binning, comparative biology and taxonomic classification.</title>
        <authorList>
            <person name="Goeker M."/>
        </authorList>
    </citation>
    <scope>NUCLEOTIDE SEQUENCE [LARGE SCALE GENOMIC DNA]</scope>
    <source>
        <strain evidence="11 12">DSM 22975</strain>
    </source>
</reference>
<keyword evidence="6 10" id="KW-0328">Glycosyltransferase</keyword>
<evidence type="ECO:0000256" key="9">
    <source>
        <dbReference type="ARBA" id="ARBA00047340"/>
    </source>
</evidence>
<protein>
    <recommendedName>
        <fullName evidence="4 10">Nicotinate-nucleotide--dimethylbenzimidazole phosphoribosyltransferase</fullName>
        <shortName evidence="10">NN:DBI PRT</shortName>
        <ecNumber evidence="3 10">2.4.2.21</ecNumber>
    </recommendedName>
    <alternativeName>
        <fullName evidence="8 10">N(1)-alpha-phosphoribosyltransferase</fullName>
    </alternativeName>
</protein>
<dbReference type="Gene3D" id="3.40.50.10210">
    <property type="match status" value="1"/>
</dbReference>
<dbReference type="InterPro" id="IPR023195">
    <property type="entry name" value="Nict_dMeBzImd_PRibTrfase_N"/>
</dbReference>
<evidence type="ECO:0000256" key="6">
    <source>
        <dbReference type="ARBA" id="ARBA00022676"/>
    </source>
</evidence>
<dbReference type="Pfam" id="PF02277">
    <property type="entry name" value="DBI_PRT"/>
    <property type="match status" value="1"/>
</dbReference>
<evidence type="ECO:0000256" key="2">
    <source>
        <dbReference type="ARBA" id="ARBA00007110"/>
    </source>
</evidence>
<dbReference type="CDD" id="cd02439">
    <property type="entry name" value="DMB-PRT_CobT"/>
    <property type="match status" value="1"/>
</dbReference>
<accession>A0A841GIM3</accession>
<dbReference type="HAMAP" id="MF_00230">
    <property type="entry name" value="CobT"/>
    <property type="match status" value="1"/>
</dbReference>
<evidence type="ECO:0000256" key="3">
    <source>
        <dbReference type="ARBA" id="ARBA00011991"/>
    </source>
</evidence>
<gene>
    <name evidence="10" type="primary">cobT</name>
    <name evidence="11" type="ORF">HNR75_000592</name>
</gene>
<evidence type="ECO:0000256" key="7">
    <source>
        <dbReference type="ARBA" id="ARBA00022679"/>
    </source>
</evidence>
<evidence type="ECO:0000256" key="5">
    <source>
        <dbReference type="ARBA" id="ARBA00022573"/>
    </source>
</evidence>
<dbReference type="AlphaFoldDB" id="A0A841GIM3"/>
<dbReference type="EC" id="2.4.2.21" evidence="3 10"/>
<comment type="pathway">
    <text evidence="1 10">Nucleoside biosynthesis; alpha-ribazole biosynthesis; alpha-ribazole from 5,6-dimethylbenzimidazole: step 1/2.</text>
</comment>
<dbReference type="InterPro" id="IPR017846">
    <property type="entry name" value="Nict_dMeBzImd_PRibTrfase_bact"/>
</dbReference>
<keyword evidence="5 10" id="KW-0169">Cobalamin biosynthesis</keyword>
<dbReference type="EMBL" id="JACHGR010000002">
    <property type="protein sequence ID" value="MBB6054720.1"/>
    <property type="molecule type" value="Genomic_DNA"/>
</dbReference>
<dbReference type="NCBIfam" id="TIGR03160">
    <property type="entry name" value="cobT_DBIPRT"/>
    <property type="match status" value="1"/>
</dbReference>
<evidence type="ECO:0000313" key="12">
    <source>
        <dbReference type="Proteomes" id="UP000585721"/>
    </source>
</evidence>
<evidence type="ECO:0000256" key="8">
    <source>
        <dbReference type="ARBA" id="ARBA00030686"/>
    </source>
</evidence>
<dbReference type="RefSeq" id="WP_188025530.1">
    <property type="nucleotide sequence ID" value="NZ_JACHGR010000002.1"/>
</dbReference>